<dbReference type="GO" id="GO:0006493">
    <property type="term" value="P:protein O-linked glycosylation"/>
    <property type="evidence" value="ECO:0007669"/>
    <property type="project" value="TreeGrafter"/>
</dbReference>
<evidence type="ECO:0000256" key="2">
    <source>
        <dbReference type="ARBA" id="ARBA00008661"/>
    </source>
</evidence>
<dbReference type="OrthoDB" id="10071348at2759"/>
<evidence type="ECO:0000256" key="6">
    <source>
        <dbReference type="ARBA" id="ARBA00022968"/>
    </source>
</evidence>
<evidence type="ECO:0000256" key="9">
    <source>
        <dbReference type="ARBA" id="ARBA00023136"/>
    </source>
</evidence>
<dbReference type="Gene3D" id="3.90.550.50">
    <property type="match status" value="1"/>
</dbReference>
<keyword evidence="6 11" id="KW-0735">Signal-anchor</keyword>
<evidence type="ECO:0000313" key="12">
    <source>
        <dbReference type="EMBL" id="KAJ7376514.1"/>
    </source>
</evidence>
<dbReference type="PANTHER" id="PTHR11214:SF3">
    <property type="entry name" value="BETA-1,3-GALACTOSYLTRANSFERASE 6"/>
    <property type="match status" value="1"/>
</dbReference>
<evidence type="ECO:0000256" key="7">
    <source>
        <dbReference type="ARBA" id="ARBA00022989"/>
    </source>
</evidence>
<accession>A0A9X0CWZ1</accession>
<organism evidence="12 13">
    <name type="scientific">Desmophyllum pertusum</name>
    <dbReference type="NCBI Taxonomy" id="174260"/>
    <lineage>
        <taxon>Eukaryota</taxon>
        <taxon>Metazoa</taxon>
        <taxon>Cnidaria</taxon>
        <taxon>Anthozoa</taxon>
        <taxon>Hexacorallia</taxon>
        <taxon>Scleractinia</taxon>
        <taxon>Caryophylliina</taxon>
        <taxon>Caryophylliidae</taxon>
        <taxon>Desmophyllum</taxon>
    </lineage>
</organism>
<protein>
    <recommendedName>
        <fullName evidence="11">Hexosyltransferase</fullName>
        <ecNumber evidence="11">2.4.1.-</ecNumber>
    </recommendedName>
</protein>
<keyword evidence="5 11" id="KW-0812">Transmembrane</keyword>
<keyword evidence="7 11" id="KW-1133">Transmembrane helix</keyword>
<keyword evidence="13" id="KW-1185">Reference proteome</keyword>
<gene>
    <name evidence="12" type="ORF">OS493_034250</name>
</gene>
<evidence type="ECO:0000256" key="8">
    <source>
        <dbReference type="ARBA" id="ARBA00023034"/>
    </source>
</evidence>
<evidence type="ECO:0000256" key="5">
    <source>
        <dbReference type="ARBA" id="ARBA00022692"/>
    </source>
</evidence>
<dbReference type="Pfam" id="PF01762">
    <property type="entry name" value="Galactosyl_T"/>
    <property type="match status" value="1"/>
</dbReference>
<evidence type="ECO:0000256" key="10">
    <source>
        <dbReference type="ARBA" id="ARBA00023180"/>
    </source>
</evidence>
<evidence type="ECO:0000256" key="4">
    <source>
        <dbReference type="ARBA" id="ARBA00022679"/>
    </source>
</evidence>
<dbReference type="PANTHER" id="PTHR11214">
    <property type="entry name" value="BETA-1,3-N-ACETYLGLUCOSAMINYLTRANSFERASE"/>
    <property type="match status" value="1"/>
</dbReference>
<dbReference type="InterPro" id="IPR002659">
    <property type="entry name" value="Glyco_trans_31"/>
</dbReference>
<keyword evidence="10" id="KW-0325">Glycoprotein</keyword>
<evidence type="ECO:0000256" key="11">
    <source>
        <dbReference type="RuleBase" id="RU363063"/>
    </source>
</evidence>
<dbReference type="FunFam" id="3.90.550.50:FF:000001">
    <property type="entry name" value="Hexosyltransferase"/>
    <property type="match status" value="1"/>
</dbReference>
<keyword evidence="9 11" id="KW-0472">Membrane</keyword>
<evidence type="ECO:0000256" key="3">
    <source>
        <dbReference type="ARBA" id="ARBA00022676"/>
    </source>
</evidence>
<keyword evidence="3 11" id="KW-0328">Glycosyltransferase</keyword>
<dbReference type="EMBL" id="MU826397">
    <property type="protein sequence ID" value="KAJ7376514.1"/>
    <property type="molecule type" value="Genomic_DNA"/>
</dbReference>
<reference evidence="12" key="1">
    <citation type="submission" date="2023-01" db="EMBL/GenBank/DDBJ databases">
        <title>Genome assembly of the deep-sea coral Lophelia pertusa.</title>
        <authorList>
            <person name="Herrera S."/>
            <person name="Cordes E."/>
        </authorList>
    </citation>
    <scope>NUCLEOTIDE SEQUENCE</scope>
    <source>
        <strain evidence="12">USNM1676648</strain>
        <tissue evidence="12">Polyp</tissue>
    </source>
</reference>
<dbReference type="Proteomes" id="UP001163046">
    <property type="component" value="Unassembled WGS sequence"/>
</dbReference>
<comment type="caution">
    <text evidence="12">The sequence shown here is derived from an EMBL/GenBank/DDBJ whole genome shotgun (WGS) entry which is preliminary data.</text>
</comment>
<dbReference type="GO" id="GO:0000139">
    <property type="term" value="C:Golgi membrane"/>
    <property type="evidence" value="ECO:0007669"/>
    <property type="project" value="UniProtKB-SubCell"/>
</dbReference>
<evidence type="ECO:0000313" key="13">
    <source>
        <dbReference type="Proteomes" id="UP001163046"/>
    </source>
</evidence>
<dbReference type="GO" id="GO:0016758">
    <property type="term" value="F:hexosyltransferase activity"/>
    <property type="evidence" value="ECO:0007669"/>
    <property type="project" value="InterPro"/>
</dbReference>
<keyword evidence="8 11" id="KW-0333">Golgi apparatus</keyword>
<sequence>MRRARNRLWYFIVVLAILASGGFFLFTLLSPSRFYTSSTSNSTQLFTQLGSEQELETDASQTAAVPRHLHKHKTTLLTNRTCAQYYFLIILVSSAPANFQRRKIIRKTWAFESAFKPRWTTVFLVAQTRLQTESNSLIKEDEVYGDLVRADYFDNYWNQTLTIQIGFEWATRYCKFSFLLKVDDDVFVNSVGVLSFLSKPTTPKEKLYAGEHRIKHPAQRDGRWKVTIDEYKEKLYPDHCPGFGFVLSYDVVVTFANAFPIVPFFKVDDVYVGMLANKTGIKIVHSEGFELDQPNQCIPHEGTLVRHGTLGDCLIEIFNRSTKLNYTG</sequence>
<dbReference type="EC" id="2.4.1.-" evidence="11"/>
<evidence type="ECO:0000256" key="1">
    <source>
        <dbReference type="ARBA" id="ARBA00004323"/>
    </source>
</evidence>
<comment type="subcellular location">
    <subcellularLocation>
        <location evidence="1 11">Golgi apparatus membrane</location>
        <topology evidence="1 11">Single-pass type II membrane protein</topology>
    </subcellularLocation>
</comment>
<dbReference type="AlphaFoldDB" id="A0A9X0CWZ1"/>
<comment type="similarity">
    <text evidence="2 11">Belongs to the glycosyltransferase 31 family.</text>
</comment>
<feature type="transmembrane region" description="Helical" evidence="11">
    <location>
        <begin position="7"/>
        <end position="29"/>
    </location>
</feature>
<proteinExistence type="inferred from homology"/>
<keyword evidence="4" id="KW-0808">Transferase</keyword>
<name>A0A9X0CWZ1_9CNID</name>